<dbReference type="EMBL" id="DS547153">
    <property type="protein sequence ID" value="EDR00113.1"/>
    <property type="molecule type" value="Genomic_DNA"/>
</dbReference>
<dbReference type="InterPro" id="IPR031755">
    <property type="entry name" value="Inhibitor_I66"/>
</dbReference>
<proteinExistence type="predicted"/>
<dbReference type="CDD" id="cd23428">
    <property type="entry name" value="beta-trefoil_Ricin_SPI"/>
    <property type="match status" value="1"/>
</dbReference>
<dbReference type="MEROPS" id="I66.002"/>
<keyword evidence="2" id="KW-1185">Reference proteome</keyword>
<dbReference type="HOGENOM" id="CLU_115968_3_0_1"/>
<evidence type="ECO:0000313" key="1">
    <source>
        <dbReference type="EMBL" id="EDR00113.1"/>
    </source>
</evidence>
<dbReference type="GO" id="GO:0004867">
    <property type="term" value="F:serine-type endopeptidase inhibitor activity"/>
    <property type="evidence" value="ECO:0007669"/>
    <property type="project" value="InterPro"/>
</dbReference>
<organism evidence="2">
    <name type="scientific">Laccaria bicolor (strain S238N-H82 / ATCC MYA-4686)</name>
    <name type="common">Bicoloured deceiver</name>
    <name type="synonym">Laccaria laccata var. bicolor</name>
    <dbReference type="NCBI Taxonomy" id="486041"/>
    <lineage>
        <taxon>Eukaryota</taxon>
        <taxon>Fungi</taxon>
        <taxon>Dikarya</taxon>
        <taxon>Basidiomycota</taxon>
        <taxon>Agaricomycotina</taxon>
        <taxon>Agaricomycetes</taxon>
        <taxon>Agaricomycetidae</taxon>
        <taxon>Agaricales</taxon>
        <taxon>Agaricineae</taxon>
        <taxon>Hydnangiaceae</taxon>
        <taxon>Laccaria</taxon>
    </lineage>
</organism>
<dbReference type="AlphaFoldDB" id="B0DZ10"/>
<evidence type="ECO:0000313" key="2">
    <source>
        <dbReference type="Proteomes" id="UP000001194"/>
    </source>
</evidence>
<dbReference type="Gene3D" id="2.80.10.50">
    <property type="match status" value="1"/>
</dbReference>
<sequence length="148" mass="16758">MPISEGDHYIRNKGFGAYVQRALNEDTSLNPKSVIAVPPGVEANLWYITKEGDFYVLKDKGAPAFAKDNLVFVSVAEEYKVDVKWRLTEIPNEGRNVYLIESVNKHGGWVLPTEEPYTQVAFRPLIVGPREPPFYPPNQLWVITPLVD</sequence>
<dbReference type="GeneID" id="6084830"/>
<dbReference type="RefSeq" id="XP_001889170.1">
    <property type="nucleotide sequence ID" value="XM_001889135.1"/>
</dbReference>
<dbReference type="Pfam" id="PF16850">
    <property type="entry name" value="Inhibitor_I66"/>
    <property type="match status" value="1"/>
</dbReference>
<dbReference type="OrthoDB" id="3439489at2759"/>
<accession>B0DZ10</accession>
<name>B0DZ10_LACBS</name>
<reference evidence="1 2" key="1">
    <citation type="journal article" date="2008" name="Nature">
        <title>The genome of Laccaria bicolor provides insights into mycorrhizal symbiosis.</title>
        <authorList>
            <person name="Martin F."/>
            <person name="Aerts A."/>
            <person name="Ahren D."/>
            <person name="Brun A."/>
            <person name="Danchin E.G.J."/>
            <person name="Duchaussoy F."/>
            <person name="Gibon J."/>
            <person name="Kohler A."/>
            <person name="Lindquist E."/>
            <person name="Pereda V."/>
            <person name="Salamov A."/>
            <person name="Shapiro H.J."/>
            <person name="Wuyts J."/>
            <person name="Blaudez D."/>
            <person name="Buee M."/>
            <person name="Brokstein P."/>
            <person name="Canbaeck B."/>
            <person name="Cohen D."/>
            <person name="Courty P.E."/>
            <person name="Coutinho P.M."/>
            <person name="Delaruelle C."/>
            <person name="Detter J.C."/>
            <person name="Deveau A."/>
            <person name="DiFazio S."/>
            <person name="Duplessis S."/>
            <person name="Fraissinet-Tachet L."/>
            <person name="Lucic E."/>
            <person name="Frey-Klett P."/>
            <person name="Fourrey C."/>
            <person name="Feussner I."/>
            <person name="Gay G."/>
            <person name="Grimwood J."/>
            <person name="Hoegger P.J."/>
            <person name="Jain P."/>
            <person name="Kilaru S."/>
            <person name="Labbe J."/>
            <person name="Lin Y.C."/>
            <person name="Legue V."/>
            <person name="Le Tacon F."/>
            <person name="Marmeisse R."/>
            <person name="Melayah D."/>
            <person name="Montanini B."/>
            <person name="Muratet M."/>
            <person name="Nehls U."/>
            <person name="Niculita-Hirzel H."/>
            <person name="Oudot-Le Secq M.P."/>
            <person name="Peter M."/>
            <person name="Quesneville H."/>
            <person name="Rajashekar B."/>
            <person name="Reich M."/>
            <person name="Rouhier N."/>
            <person name="Schmutz J."/>
            <person name="Yin T."/>
            <person name="Chalot M."/>
            <person name="Henrissat B."/>
            <person name="Kuees U."/>
            <person name="Lucas S."/>
            <person name="Van de Peer Y."/>
            <person name="Podila G.K."/>
            <person name="Polle A."/>
            <person name="Pukkila P.J."/>
            <person name="Richardson P.M."/>
            <person name="Rouze P."/>
            <person name="Sanders I.R."/>
            <person name="Stajich J.E."/>
            <person name="Tunlid A."/>
            <person name="Tuskan G."/>
            <person name="Grigoriev I.V."/>
        </authorList>
    </citation>
    <scope>NUCLEOTIDE SEQUENCE [LARGE SCALE GENOMIC DNA]</scope>
    <source>
        <strain evidence="2">S238N-H82 / ATCC MYA-4686</strain>
    </source>
</reference>
<protein>
    <submittedName>
        <fullName evidence="1">Predicted protein</fullName>
    </submittedName>
</protein>
<dbReference type="InParanoid" id="B0DZ10"/>
<dbReference type="Proteomes" id="UP000001194">
    <property type="component" value="Unassembled WGS sequence"/>
</dbReference>
<gene>
    <name evidence="1" type="ORF">LACBIDRAFT_295829</name>
</gene>
<dbReference type="KEGG" id="lbc:LACBIDRAFT_295829"/>